<sequence length="215" mass="23292">MKPDIRMRPLFALPLLFALASCSILGGKQREPTTLYAPDPRVQADPSWPNVDWQLSISNPEAARMVDSLRIAVRPSPEEVQVYKSASWAKMPTDMVEDAVLRALEDSGKVPAVARQGSGIAADYKLVMDLRRFESDYSGSATPNAVIELNVKLLHSAGGQDVVASRTFVQSVPAASTAVADVVDAFNRGLGQVAHDVAGWTLVSGDQHQRMGHKR</sequence>
<dbReference type="InterPro" id="IPR005586">
    <property type="entry name" value="ABC_trans_aux"/>
</dbReference>
<dbReference type="PROSITE" id="PS51257">
    <property type="entry name" value="PROKAR_LIPOPROTEIN"/>
    <property type="match status" value="1"/>
</dbReference>
<evidence type="ECO:0000259" key="1">
    <source>
        <dbReference type="Pfam" id="PF03886"/>
    </source>
</evidence>
<dbReference type="Gene3D" id="3.40.50.10610">
    <property type="entry name" value="ABC-type transport auxiliary lipoprotein component"/>
    <property type="match status" value="1"/>
</dbReference>
<protein>
    <submittedName>
        <fullName evidence="2">ABC transporter</fullName>
    </submittedName>
</protein>
<accession>A0A516V7B8</accession>
<dbReference type="AlphaFoldDB" id="A0A516V7B8"/>
<dbReference type="Proteomes" id="UP000315891">
    <property type="component" value="Chromosome"/>
</dbReference>
<feature type="domain" description="ABC-type transport auxiliary lipoprotein component" evidence="1">
    <location>
        <begin position="34"/>
        <end position="198"/>
    </location>
</feature>
<dbReference type="EMBL" id="CP041742">
    <property type="protein sequence ID" value="QDQ74439.1"/>
    <property type="molecule type" value="Genomic_DNA"/>
</dbReference>
<dbReference type="OrthoDB" id="5795476at2"/>
<dbReference type="RefSeq" id="WP_143879948.1">
    <property type="nucleotide sequence ID" value="NZ_BAABLZ010000001.1"/>
</dbReference>
<organism evidence="2 3">
    <name type="scientific">Pseudoluteimonas lycopersici</name>
    <dbReference type="NCBI Taxonomy" id="1324796"/>
    <lineage>
        <taxon>Bacteria</taxon>
        <taxon>Pseudomonadati</taxon>
        <taxon>Pseudomonadota</taxon>
        <taxon>Gammaproteobacteria</taxon>
        <taxon>Lysobacterales</taxon>
        <taxon>Lysobacteraceae</taxon>
        <taxon>Pseudoluteimonas</taxon>
    </lineage>
</organism>
<proteinExistence type="predicted"/>
<dbReference type="Pfam" id="PF03886">
    <property type="entry name" value="ABC_trans_aux"/>
    <property type="match status" value="1"/>
</dbReference>
<evidence type="ECO:0000313" key="2">
    <source>
        <dbReference type="EMBL" id="QDQ74439.1"/>
    </source>
</evidence>
<keyword evidence="3" id="KW-1185">Reference proteome</keyword>
<reference evidence="2 3" key="1">
    <citation type="submission" date="2019-07" db="EMBL/GenBank/DDBJ databases">
        <title>Lysobacter weifangensis sp. nov., isolated from bensulfuron-methyl contaminated farmland soil.</title>
        <authorList>
            <person name="Zhao H."/>
        </authorList>
    </citation>
    <scope>NUCLEOTIDE SEQUENCE [LARGE SCALE GENOMIC DNA]</scope>
    <source>
        <strain evidence="2 3">CC-Bw-6</strain>
    </source>
</reference>
<dbReference type="SUPFAM" id="SSF159594">
    <property type="entry name" value="XCC0632-like"/>
    <property type="match status" value="1"/>
</dbReference>
<name>A0A516V7B8_9GAMM</name>
<gene>
    <name evidence="2" type="ORF">FNZ56_11385</name>
</gene>
<evidence type="ECO:0000313" key="3">
    <source>
        <dbReference type="Proteomes" id="UP000315891"/>
    </source>
</evidence>